<protein>
    <submittedName>
        <fullName evidence="2">Uncharacterized protein</fullName>
    </submittedName>
</protein>
<accession>A0ABP1F953</accession>
<dbReference type="Proteomes" id="UP001497602">
    <property type="component" value="Unassembled WGS sequence"/>
</dbReference>
<reference evidence="2 3" key="1">
    <citation type="submission" date="2024-05" db="EMBL/GenBank/DDBJ databases">
        <authorList>
            <person name="Duchaud E."/>
        </authorList>
    </citation>
    <scope>NUCLEOTIDE SEQUENCE [LARGE SCALE GENOMIC DNA]</scope>
    <source>
        <strain evidence="2">Ena-SAMPLE-TAB-13-05-2024-13:56:06:370-140305</strain>
    </source>
</reference>
<keyword evidence="1" id="KW-1133">Transmembrane helix</keyword>
<gene>
    <name evidence="2" type="ORF">T190115A13A_110033</name>
</gene>
<dbReference type="EMBL" id="CAXJRC010000002">
    <property type="protein sequence ID" value="CAL2104897.1"/>
    <property type="molecule type" value="Genomic_DNA"/>
</dbReference>
<evidence type="ECO:0000313" key="2">
    <source>
        <dbReference type="EMBL" id="CAL2104897.1"/>
    </source>
</evidence>
<feature type="transmembrane region" description="Helical" evidence="1">
    <location>
        <begin position="6"/>
        <end position="23"/>
    </location>
</feature>
<keyword evidence="3" id="KW-1185">Reference proteome</keyword>
<name>A0ABP1F953_9FLAO</name>
<keyword evidence="1" id="KW-0472">Membrane</keyword>
<keyword evidence="1" id="KW-0812">Transmembrane</keyword>
<sequence>MFENVLIIIIFIINTFLLTYKKLTPFFEHDFGITSNVCYLRPVKTKLHRSKCI</sequence>
<evidence type="ECO:0000256" key="1">
    <source>
        <dbReference type="SAM" id="Phobius"/>
    </source>
</evidence>
<evidence type="ECO:0000313" key="3">
    <source>
        <dbReference type="Proteomes" id="UP001497602"/>
    </source>
</evidence>
<proteinExistence type="predicted"/>
<comment type="caution">
    <text evidence="2">The sequence shown here is derived from an EMBL/GenBank/DDBJ whole genome shotgun (WGS) entry which is preliminary data.</text>
</comment>
<organism evidence="2 3">
    <name type="scientific">Tenacibaculum vairaonense</name>
    <dbReference type="NCBI Taxonomy" id="3137860"/>
    <lineage>
        <taxon>Bacteria</taxon>
        <taxon>Pseudomonadati</taxon>
        <taxon>Bacteroidota</taxon>
        <taxon>Flavobacteriia</taxon>
        <taxon>Flavobacteriales</taxon>
        <taxon>Flavobacteriaceae</taxon>
        <taxon>Tenacibaculum</taxon>
    </lineage>
</organism>